<dbReference type="AlphaFoldDB" id="Q7R9H1"/>
<feature type="compositionally biased region" description="Low complexity" evidence="1">
    <location>
        <begin position="250"/>
        <end position="265"/>
    </location>
</feature>
<keyword evidence="2" id="KW-0812">Transmembrane</keyword>
<keyword evidence="2" id="KW-1133">Transmembrane helix</keyword>
<keyword evidence="4" id="KW-1185">Reference proteome</keyword>
<keyword evidence="2" id="KW-0472">Membrane</keyword>
<dbReference type="InParanoid" id="Q7R9H1"/>
<feature type="region of interest" description="Disordered" evidence="1">
    <location>
        <begin position="246"/>
        <end position="265"/>
    </location>
</feature>
<name>Q7R9H1_PLAYO</name>
<dbReference type="InterPro" id="IPR006477">
    <property type="entry name" value="Yir_bir_cir"/>
</dbReference>
<evidence type="ECO:0000313" key="4">
    <source>
        <dbReference type="Proteomes" id="UP000008553"/>
    </source>
</evidence>
<dbReference type="EMBL" id="AABL01002414">
    <property type="protein sequence ID" value="EAA19211.1"/>
    <property type="molecule type" value="Genomic_DNA"/>
</dbReference>
<dbReference type="PaxDb" id="73239-Q7R9H1"/>
<gene>
    <name evidence="3" type="ORF">PY06891</name>
</gene>
<evidence type="ECO:0000256" key="1">
    <source>
        <dbReference type="SAM" id="MobiDB-lite"/>
    </source>
</evidence>
<evidence type="ECO:0000256" key="2">
    <source>
        <dbReference type="SAM" id="Phobius"/>
    </source>
</evidence>
<reference evidence="3 4" key="1">
    <citation type="journal article" date="2002" name="Nature">
        <title>Genome sequence and comparative analysis of the model rodent malaria parasite Plasmodium yoelii yoelii.</title>
        <authorList>
            <person name="Carlton J.M."/>
            <person name="Angiuoli S.V."/>
            <person name="Suh B.B."/>
            <person name="Kooij T.W."/>
            <person name="Pertea M."/>
            <person name="Silva J.C."/>
            <person name="Ermolaeva M.D."/>
            <person name="Allen J.E."/>
            <person name="Selengut J.D."/>
            <person name="Koo H.L."/>
            <person name="Peterson J.D."/>
            <person name="Pop M."/>
            <person name="Kosack D.S."/>
            <person name="Shumway M.F."/>
            <person name="Bidwell S.L."/>
            <person name="Shallom S.J."/>
            <person name="van Aken S.E."/>
            <person name="Riedmuller S.B."/>
            <person name="Feldblyum T.V."/>
            <person name="Cho J.K."/>
            <person name="Quackenbush J."/>
            <person name="Sedegah M."/>
            <person name="Shoaibi A."/>
            <person name="Cummings L.M."/>
            <person name="Florens L."/>
            <person name="Yates J.R."/>
            <person name="Raine J.D."/>
            <person name="Sinden R.E."/>
            <person name="Harris M.A."/>
            <person name="Cunningham D.A."/>
            <person name="Preiser P.R."/>
            <person name="Bergman L.W."/>
            <person name="Vaidya A.B."/>
            <person name="van Lin L.H."/>
            <person name="Janse C.J."/>
            <person name="Waters A.P."/>
            <person name="Smith H.O."/>
            <person name="White O.R."/>
            <person name="Salzberg S.L."/>
            <person name="Venter J.C."/>
            <person name="Fraser C.M."/>
            <person name="Hoffman S.L."/>
            <person name="Gardner M.J."/>
            <person name="Carucci D.J."/>
        </authorList>
    </citation>
    <scope>NUCLEOTIDE SEQUENCE [LARGE SCALE GENOMIC DNA]</scope>
    <source>
        <strain evidence="3 4">17XNL</strain>
    </source>
</reference>
<feature type="transmembrane region" description="Helical" evidence="2">
    <location>
        <begin position="272"/>
        <end position="290"/>
    </location>
</feature>
<sequence>MDKTLCEQFDTLRNYLPDDLSKAATSDINNLENIKYYCSNEESEEKECETEFDKIKAGCLWLFEQLFVKNGKNINIVQYIIIWLSYKLNQKTYNGINNLNDFYNKCIKDNRHYTNCKQGNQNCSTSLNSNTGYNNYKEIINGRKNLLSTNIKNMSKIYDAFKPLCNMYTEIVGSNIISDKSIQNAKKFVEKYNELNKDSGNTEDDAYCQVLSTLLNDYNNLKEYCDSNNIDCSNITFLTSTKTEGNGVQSSEESSGPSSEVTSSSSSITSKLIPVLLILGAIPIFLGIAYKVNNKELKNYFHYIYANIKQIIRFLKFYISIHYLDFGKEFKNI</sequence>
<dbReference type="Proteomes" id="UP000008553">
    <property type="component" value="Unassembled WGS sequence"/>
</dbReference>
<comment type="caution">
    <text evidence="3">The sequence shown here is derived from an EMBL/GenBank/DDBJ whole genome shotgun (WGS) entry which is preliminary data.</text>
</comment>
<protein>
    <submittedName>
        <fullName evidence="3">Yir1 protein</fullName>
    </submittedName>
</protein>
<dbReference type="Pfam" id="PF06022">
    <property type="entry name" value="Cir_Bir_Yir"/>
    <property type="match status" value="1"/>
</dbReference>
<proteinExistence type="predicted"/>
<organism evidence="3 4">
    <name type="scientific">Plasmodium yoelii yoelii</name>
    <dbReference type="NCBI Taxonomy" id="73239"/>
    <lineage>
        <taxon>Eukaryota</taxon>
        <taxon>Sar</taxon>
        <taxon>Alveolata</taxon>
        <taxon>Apicomplexa</taxon>
        <taxon>Aconoidasida</taxon>
        <taxon>Haemosporida</taxon>
        <taxon>Plasmodiidae</taxon>
        <taxon>Plasmodium</taxon>
        <taxon>Plasmodium (Vinckeia)</taxon>
    </lineage>
</organism>
<dbReference type="NCBIfam" id="TIGR01590">
    <property type="entry name" value="yir-bir-cir_Pla"/>
    <property type="match status" value="1"/>
</dbReference>
<accession>Q7R9H1</accession>
<evidence type="ECO:0000313" key="3">
    <source>
        <dbReference type="EMBL" id="EAA19211.1"/>
    </source>
</evidence>